<feature type="domain" description="GFO/IDH/MocA-like oxidoreductase" evidence="2">
    <location>
        <begin position="133"/>
        <end position="236"/>
    </location>
</feature>
<dbReference type="InterPro" id="IPR051317">
    <property type="entry name" value="Gfo/Idh/MocA_oxidoreduct"/>
</dbReference>
<name>A0A6B0YQV6_9CHLR</name>
<evidence type="ECO:0000313" key="3">
    <source>
        <dbReference type="EMBL" id="MXY92591.1"/>
    </source>
</evidence>
<evidence type="ECO:0000259" key="1">
    <source>
        <dbReference type="Pfam" id="PF01408"/>
    </source>
</evidence>
<dbReference type="InterPro" id="IPR055170">
    <property type="entry name" value="GFO_IDH_MocA-like_dom"/>
</dbReference>
<feature type="domain" description="Gfo/Idh/MocA-like oxidoreductase N-terminal" evidence="1">
    <location>
        <begin position="5"/>
        <end position="124"/>
    </location>
</feature>
<dbReference type="GO" id="GO:0000166">
    <property type="term" value="F:nucleotide binding"/>
    <property type="evidence" value="ECO:0007669"/>
    <property type="project" value="InterPro"/>
</dbReference>
<dbReference type="PANTHER" id="PTHR43708">
    <property type="entry name" value="CONSERVED EXPRESSED OXIDOREDUCTASE (EUROFUNG)"/>
    <property type="match status" value="1"/>
</dbReference>
<dbReference type="Gene3D" id="3.30.360.10">
    <property type="entry name" value="Dihydrodipicolinate Reductase, domain 2"/>
    <property type="match status" value="1"/>
</dbReference>
<evidence type="ECO:0000259" key="2">
    <source>
        <dbReference type="Pfam" id="PF22725"/>
    </source>
</evidence>
<proteinExistence type="predicted"/>
<dbReference type="AlphaFoldDB" id="A0A6B0YQV6"/>
<gene>
    <name evidence="3" type="ORF">F4Y42_03990</name>
</gene>
<dbReference type="Gene3D" id="3.40.50.720">
    <property type="entry name" value="NAD(P)-binding Rossmann-like Domain"/>
    <property type="match status" value="1"/>
</dbReference>
<dbReference type="Pfam" id="PF22725">
    <property type="entry name" value="GFO_IDH_MocA_C3"/>
    <property type="match status" value="1"/>
</dbReference>
<protein>
    <submittedName>
        <fullName evidence="3">Gfo/Idh/MocA family oxidoreductase</fullName>
    </submittedName>
</protein>
<sequence length="351" mass="38985">MAGYRAGIVGCGHIARFHARGYRAAAGVELAAAADIVPEALETFGEEWGVANRYTDYAEMLAEEKLDILSVCTRNHQHVEPTLAGVEAGVGAIFCEKPMAMNLREADGMVAACERAGAKLIVDHTMRFEANYVHIKERIEQGAIGELLSLEVQAVGDLGELTHNATHSFDTLCMFGGEPEWMFAHLERDVNRNRGREDLSALVGFANGVRGKLTYGGYTNYRYEGFVWEGTEGRIEARVHSGWLPRVRYWTHDQPGETEFRDGAPMPTRENDPWEAAIGEVVACLDEDRRSFSGGSEGRLALSMTMAAYESRRQGGLRIQFPFDMQDSPLDMMLESGELPRIWGRGISEWT</sequence>
<dbReference type="SUPFAM" id="SSF51735">
    <property type="entry name" value="NAD(P)-binding Rossmann-fold domains"/>
    <property type="match status" value="1"/>
</dbReference>
<dbReference type="InterPro" id="IPR036291">
    <property type="entry name" value="NAD(P)-bd_dom_sf"/>
</dbReference>
<dbReference type="InterPro" id="IPR000683">
    <property type="entry name" value="Gfo/Idh/MocA-like_OxRdtase_N"/>
</dbReference>
<organism evidence="3">
    <name type="scientific">Caldilineaceae bacterium SB0664_bin_27</name>
    <dbReference type="NCBI Taxonomy" id="2605260"/>
    <lineage>
        <taxon>Bacteria</taxon>
        <taxon>Bacillati</taxon>
        <taxon>Chloroflexota</taxon>
        <taxon>Caldilineae</taxon>
        <taxon>Caldilineales</taxon>
        <taxon>Caldilineaceae</taxon>
    </lineage>
</organism>
<dbReference type="PANTHER" id="PTHR43708:SF8">
    <property type="entry name" value="OXIDOREDUCTASE"/>
    <property type="match status" value="1"/>
</dbReference>
<dbReference type="SUPFAM" id="SSF55347">
    <property type="entry name" value="Glyceraldehyde-3-phosphate dehydrogenase-like, C-terminal domain"/>
    <property type="match status" value="1"/>
</dbReference>
<comment type="caution">
    <text evidence="3">The sequence shown here is derived from an EMBL/GenBank/DDBJ whole genome shotgun (WGS) entry which is preliminary data.</text>
</comment>
<dbReference type="EMBL" id="VXRG01000037">
    <property type="protein sequence ID" value="MXY92591.1"/>
    <property type="molecule type" value="Genomic_DNA"/>
</dbReference>
<dbReference type="Pfam" id="PF01408">
    <property type="entry name" value="GFO_IDH_MocA"/>
    <property type="match status" value="1"/>
</dbReference>
<accession>A0A6B0YQV6</accession>
<reference evidence="3" key="1">
    <citation type="submission" date="2019-09" db="EMBL/GenBank/DDBJ databases">
        <title>Characterisation of the sponge microbiome using genome-centric metagenomics.</title>
        <authorList>
            <person name="Engelberts J.P."/>
            <person name="Robbins S.J."/>
            <person name="De Goeij J.M."/>
            <person name="Aranda M."/>
            <person name="Bell S.C."/>
            <person name="Webster N.S."/>
        </authorList>
    </citation>
    <scope>NUCLEOTIDE SEQUENCE</scope>
    <source>
        <strain evidence="3">SB0664_bin_27</strain>
    </source>
</reference>